<dbReference type="SMART" id="SM00637">
    <property type="entry name" value="CBD_II"/>
    <property type="match status" value="1"/>
</dbReference>
<dbReference type="AlphaFoldDB" id="A0A8J3Q3B7"/>
<evidence type="ECO:0000256" key="1">
    <source>
        <dbReference type="SAM" id="SignalP"/>
    </source>
</evidence>
<organism evidence="3 4">
    <name type="scientific">Rhizocola hellebori</name>
    <dbReference type="NCBI Taxonomy" id="1392758"/>
    <lineage>
        <taxon>Bacteria</taxon>
        <taxon>Bacillati</taxon>
        <taxon>Actinomycetota</taxon>
        <taxon>Actinomycetes</taxon>
        <taxon>Micromonosporales</taxon>
        <taxon>Micromonosporaceae</taxon>
        <taxon>Rhizocola</taxon>
    </lineage>
</organism>
<sequence>MTTALVAAVALVATTAAPAHAASPAVTCRYTFSSWPGGFTADLAIANSGPEIDGWRARWTFLTPAQATAVWSAALIQVNPREMLATPAPWTQKIPTGGAVTFGWTATATIAELPTEITVNGQRC</sequence>
<dbReference type="Gene3D" id="2.60.40.290">
    <property type="match status" value="1"/>
</dbReference>
<gene>
    <name evidence="3" type="ORF">Rhe02_05320</name>
</gene>
<evidence type="ECO:0000313" key="3">
    <source>
        <dbReference type="EMBL" id="GIH02465.1"/>
    </source>
</evidence>
<dbReference type="InterPro" id="IPR012291">
    <property type="entry name" value="CBM2_carb-bd_dom_sf"/>
</dbReference>
<dbReference type="Proteomes" id="UP000612899">
    <property type="component" value="Unassembled WGS sequence"/>
</dbReference>
<evidence type="ECO:0000313" key="4">
    <source>
        <dbReference type="Proteomes" id="UP000612899"/>
    </source>
</evidence>
<dbReference type="RefSeq" id="WP_203906409.1">
    <property type="nucleotide sequence ID" value="NZ_BONY01000002.1"/>
</dbReference>
<dbReference type="InterPro" id="IPR001919">
    <property type="entry name" value="CBD2"/>
</dbReference>
<dbReference type="PROSITE" id="PS51173">
    <property type="entry name" value="CBM2"/>
    <property type="match status" value="1"/>
</dbReference>
<comment type="caution">
    <text evidence="3">The sequence shown here is derived from an EMBL/GenBank/DDBJ whole genome shotgun (WGS) entry which is preliminary data.</text>
</comment>
<accession>A0A8J3Q3B7</accession>
<dbReference type="InterPro" id="IPR008965">
    <property type="entry name" value="CBM2/CBM3_carb-bd_dom_sf"/>
</dbReference>
<feature type="chain" id="PRO_5035162282" description="CBM2 domain-containing protein" evidence="1">
    <location>
        <begin position="22"/>
        <end position="124"/>
    </location>
</feature>
<dbReference type="GO" id="GO:0004553">
    <property type="term" value="F:hydrolase activity, hydrolyzing O-glycosyl compounds"/>
    <property type="evidence" value="ECO:0007669"/>
    <property type="project" value="InterPro"/>
</dbReference>
<keyword evidence="4" id="KW-1185">Reference proteome</keyword>
<evidence type="ECO:0000259" key="2">
    <source>
        <dbReference type="PROSITE" id="PS51173"/>
    </source>
</evidence>
<dbReference type="EMBL" id="BONY01000002">
    <property type="protein sequence ID" value="GIH02465.1"/>
    <property type="molecule type" value="Genomic_DNA"/>
</dbReference>
<dbReference type="Pfam" id="PF00553">
    <property type="entry name" value="CBM_2"/>
    <property type="match status" value="1"/>
</dbReference>
<dbReference type="GO" id="GO:0030247">
    <property type="term" value="F:polysaccharide binding"/>
    <property type="evidence" value="ECO:0007669"/>
    <property type="project" value="UniProtKB-UniRule"/>
</dbReference>
<name>A0A8J3Q3B7_9ACTN</name>
<feature type="domain" description="CBM2" evidence="2">
    <location>
        <begin position="17"/>
        <end position="124"/>
    </location>
</feature>
<protein>
    <recommendedName>
        <fullName evidence="2">CBM2 domain-containing protein</fullName>
    </recommendedName>
</protein>
<dbReference type="GO" id="GO:0005975">
    <property type="term" value="P:carbohydrate metabolic process"/>
    <property type="evidence" value="ECO:0007669"/>
    <property type="project" value="InterPro"/>
</dbReference>
<keyword evidence="1" id="KW-0732">Signal</keyword>
<proteinExistence type="predicted"/>
<reference evidence="3" key="1">
    <citation type="submission" date="2021-01" db="EMBL/GenBank/DDBJ databases">
        <title>Whole genome shotgun sequence of Rhizocola hellebori NBRC 109834.</title>
        <authorList>
            <person name="Komaki H."/>
            <person name="Tamura T."/>
        </authorList>
    </citation>
    <scope>NUCLEOTIDE SEQUENCE</scope>
    <source>
        <strain evidence="3">NBRC 109834</strain>
    </source>
</reference>
<feature type="signal peptide" evidence="1">
    <location>
        <begin position="1"/>
        <end position="21"/>
    </location>
</feature>
<dbReference type="SUPFAM" id="SSF49384">
    <property type="entry name" value="Carbohydrate-binding domain"/>
    <property type="match status" value="1"/>
</dbReference>